<name>A0A7D7PL42_ECOLX</name>
<sequence>MMYPIIYFYYHYDNNKKIDKILNAVGFTQSKIQRINHIDGNNIFIDPVRGEFLIIINKKFSAPVVKGYNYNQWMGYDYDGSSSISLKFNDFEFPSFTISVGKNFRDKLDIMRNPSYAPKDERSFYKHVQQSLATA</sequence>
<keyword evidence="1" id="KW-0614">Plasmid</keyword>
<accession>A0A7D7PL42</accession>
<dbReference type="EMBL" id="CP055982">
    <property type="protein sequence ID" value="QMS41663.1"/>
    <property type="molecule type" value="Genomic_DNA"/>
</dbReference>
<proteinExistence type="predicted"/>
<dbReference type="AlphaFoldDB" id="A0A7D7PL42"/>
<organism evidence="1 2">
    <name type="scientific">Escherichia coli</name>
    <dbReference type="NCBI Taxonomy" id="562"/>
    <lineage>
        <taxon>Bacteria</taxon>
        <taxon>Pseudomonadati</taxon>
        <taxon>Pseudomonadota</taxon>
        <taxon>Gammaproteobacteria</taxon>
        <taxon>Enterobacterales</taxon>
        <taxon>Enterobacteriaceae</taxon>
        <taxon>Escherichia</taxon>
    </lineage>
</organism>
<evidence type="ECO:0000313" key="1">
    <source>
        <dbReference type="EMBL" id="QMS41663.1"/>
    </source>
</evidence>
<evidence type="ECO:0000313" key="2">
    <source>
        <dbReference type="Proteomes" id="UP000514533"/>
    </source>
</evidence>
<dbReference type="Proteomes" id="UP000514533">
    <property type="component" value="Plasmid pRHB01-C20_2"/>
</dbReference>
<geneLocation type="plasmid" evidence="2">
    <name>prhb01-c20_2</name>
</geneLocation>
<reference evidence="1 2" key="1">
    <citation type="submission" date="2020-06" db="EMBL/GenBank/DDBJ databases">
        <title>REHAB project genomes.</title>
        <authorList>
            <person name="Shaw L.P."/>
        </authorList>
    </citation>
    <scope>NUCLEOTIDE SEQUENCE [LARGE SCALE GENOMIC DNA]</scope>
    <source>
        <strain evidence="1 2">RHB01-C20</strain>
        <plasmid evidence="2">prhb01-c20_2</plasmid>
    </source>
</reference>
<gene>
    <name evidence="1" type="ORF">HVV39_27110</name>
</gene>
<protein>
    <submittedName>
        <fullName evidence="1">Uncharacterized protein</fullName>
    </submittedName>
</protein>